<organism evidence="1 2">
    <name type="scientific">Adhaeribacter pallidiroseus</name>
    <dbReference type="NCBI Taxonomy" id="2072847"/>
    <lineage>
        <taxon>Bacteria</taxon>
        <taxon>Pseudomonadati</taxon>
        <taxon>Bacteroidota</taxon>
        <taxon>Cytophagia</taxon>
        <taxon>Cytophagales</taxon>
        <taxon>Hymenobacteraceae</taxon>
        <taxon>Adhaeribacter</taxon>
    </lineage>
</organism>
<name>A0A369QCR3_9BACT</name>
<proteinExistence type="predicted"/>
<dbReference type="EMBL" id="QASA01000001">
    <property type="protein sequence ID" value="RDC62130.1"/>
    <property type="molecule type" value="Genomic_DNA"/>
</dbReference>
<comment type="caution">
    <text evidence="1">The sequence shown here is derived from an EMBL/GenBank/DDBJ whole genome shotgun (WGS) entry which is preliminary data.</text>
</comment>
<dbReference type="SUPFAM" id="SSF53254">
    <property type="entry name" value="Phosphoglycerate mutase-like"/>
    <property type="match status" value="1"/>
</dbReference>
<dbReference type="Gene3D" id="3.40.50.1240">
    <property type="entry name" value="Phosphoglycerate mutase-like"/>
    <property type="match status" value="1"/>
</dbReference>
<keyword evidence="2" id="KW-1185">Reference proteome</keyword>
<evidence type="ECO:0000313" key="2">
    <source>
        <dbReference type="Proteomes" id="UP000253919"/>
    </source>
</evidence>
<dbReference type="RefSeq" id="WP_115371616.1">
    <property type="nucleotide sequence ID" value="NZ_QASA01000001.1"/>
</dbReference>
<dbReference type="Pfam" id="PF00300">
    <property type="entry name" value="His_Phos_1"/>
    <property type="match status" value="1"/>
</dbReference>
<dbReference type="Proteomes" id="UP000253919">
    <property type="component" value="Unassembled WGS sequence"/>
</dbReference>
<accession>A0A369QCR3</accession>
<protein>
    <recommendedName>
        <fullName evidence="3">Phosphoglycerate mutase (2,3-diphosphoglycerate-independent)</fullName>
    </recommendedName>
</protein>
<gene>
    <name evidence="1" type="ORF">AHMF7616_00721</name>
</gene>
<dbReference type="InterPro" id="IPR013078">
    <property type="entry name" value="His_Pase_superF_clade-1"/>
</dbReference>
<evidence type="ECO:0008006" key="3">
    <source>
        <dbReference type="Google" id="ProtNLM"/>
    </source>
</evidence>
<dbReference type="AlphaFoldDB" id="A0A369QCR3"/>
<dbReference type="CDD" id="cd07040">
    <property type="entry name" value="HP"/>
    <property type="match status" value="1"/>
</dbReference>
<dbReference type="InterPro" id="IPR029033">
    <property type="entry name" value="His_PPase_superfam"/>
</dbReference>
<dbReference type="OrthoDB" id="3296006at2"/>
<reference evidence="1 2" key="1">
    <citation type="submission" date="2018-04" db="EMBL/GenBank/DDBJ databases">
        <title>Adhaeribacter sp. HMF7616 genome sequencing and assembly.</title>
        <authorList>
            <person name="Kang H."/>
            <person name="Kang J."/>
            <person name="Cha I."/>
            <person name="Kim H."/>
            <person name="Joh K."/>
        </authorList>
    </citation>
    <scope>NUCLEOTIDE SEQUENCE [LARGE SCALE GENOMIC DNA]</scope>
    <source>
        <strain evidence="1 2">HMF7616</strain>
    </source>
</reference>
<evidence type="ECO:0000313" key="1">
    <source>
        <dbReference type="EMBL" id="RDC62130.1"/>
    </source>
</evidence>
<sequence length="183" mass="20096">MKKIVLTVTLILSFWLIYLPGQASNTFPFQQNKSQITVVYLVRHAEKVTANPNEQDPDLTSAGYARAQALQKYLQNTPIDGFLASPYKRTRLTLEPLAAGREISTYPAHGYAALKKLINEKYAGKTVIVAGHSNTLLDIIETLGAAKPVPAIADAKYDYIFKITLRPGKKAKVETATFGTPTS</sequence>
<dbReference type="SMART" id="SM00855">
    <property type="entry name" value="PGAM"/>
    <property type="match status" value="1"/>
</dbReference>